<evidence type="ECO:0000313" key="1">
    <source>
        <dbReference type="EMBL" id="KAK5165298.1"/>
    </source>
</evidence>
<protein>
    <submittedName>
        <fullName evidence="1">Uncharacterized protein</fullName>
    </submittedName>
</protein>
<dbReference type="EMBL" id="JAVRRT010000017">
    <property type="protein sequence ID" value="KAK5165298.1"/>
    <property type="molecule type" value="Genomic_DNA"/>
</dbReference>
<reference evidence="1 2" key="1">
    <citation type="submission" date="2023-08" db="EMBL/GenBank/DDBJ databases">
        <title>Black Yeasts Isolated from many extreme environments.</title>
        <authorList>
            <person name="Coleine C."/>
            <person name="Stajich J.E."/>
            <person name="Selbmann L."/>
        </authorList>
    </citation>
    <scope>NUCLEOTIDE SEQUENCE [LARGE SCALE GENOMIC DNA]</scope>
    <source>
        <strain evidence="1 2">CCFEE 5935</strain>
    </source>
</reference>
<sequence>MEETSLESATERLAIRPKTVDFPLPREIRDFIYGLLLSGEKVQDEPYHTRNQGSISRNRSAAHTYSFQPSVLQLNKTISREASEELRRSNCFVVVSYKWPGLEDLIHTCDVPIVTQDNSAVARFQHHSMRIHLRHRDISPKDTSCQTRSFLLLLRDMPLFCRTIRWASLDKSAAGRMVLNVKDPESPVEELNVFYAQTSRNVFCTNVDFRSTTRKPLSPTLEASLVRAVEDVRMPGQKVVVRGAINLSETTTHLRSTAGAPYVFITALAWDLLDIAQALMKTANTFAAAGQHAQAAQRYLDIIAPCRDSFLFTPSEVLFFSDCATPVVLLFRVLMNAAAAYGFERLRASDMTGVQGADDIAHHISYFISQFDDRNKILGYGDAERATWFLVTPALHVQLLLLLSKDQETEKLRSLVAAFGRMRQYLPGSVHLAHDEALVRSLLDGSTVSGTGIMEQTSACALPPPLFEFEIPQHTVRPQLKGWVVEDQREKLMEMERKQGGVLG</sequence>
<dbReference type="Proteomes" id="UP001337655">
    <property type="component" value="Unassembled WGS sequence"/>
</dbReference>
<comment type="caution">
    <text evidence="1">The sequence shown here is derived from an EMBL/GenBank/DDBJ whole genome shotgun (WGS) entry which is preliminary data.</text>
</comment>
<evidence type="ECO:0000313" key="2">
    <source>
        <dbReference type="Proteomes" id="UP001337655"/>
    </source>
</evidence>
<gene>
    <name evidence="1" type="ORF">LTR77_009396</name>
</gene>
<accession>A0AAV9NZN9</accession>
<proteinExistence type="predicted"/>
<organism evidence="1 2">
    <name type="scientific">Saxophila tyrrhenica</name>
    <dbReference type="NCBI Taxonomy" id="1690608"/>
    <lineage>
        <taxon>Eukaryota</taxon>
        <taxon>Fungi</taxon>
        <taxon>Dikarya</taxon>
        <taxon>Ascomycota</taxon>
        <taxon>Pezizomycotina</taxon>
        <taxon>Dothideomycetes</taxon>
        <taxon>Dothideomycetidae</taxon>
        <taxon>Mycosphaerellales</taxon>
        <taxon>Extremaceae</taxon>
        <taxon>Saxophila</taxon>
    </lineage>
</organism>
<name>A0AAV9NZN9_9PEZI</name>
<dbReference type="RefSeq" id="XP_064655441.1">
    <property type="nucleotide sequence ID" value="XM_064806624.1"/>
</dbReference>
<dbReference type="AlphaFoldDB" id="A0AAV9NZN9"/>
<keyword evidence="2" id="KW-1185">Reference proteome</keyword>
<dbReference type="GeneID" id="89930728"/>